<dbReference type="AlphaFoldDB" id="A0A1G1L028"/>
<proteinExistence type="predicted"/>
<dbReference type="InterPro" id="IPR043129">
    <property type="entry name" value="ATPase_NBD"/>
</dbReference>
<reference evidence="2 3" key="1">
    <citation type="journal article" date="2016" name="Nat. Commun.">
        <title>Thousands of microbial genomes shed light on interconnected biogeochemical processes in an aquifer system.</title>
        <authorList>
            <person name="Anantharaman K."/>
            <person name="Brown C.T."/>
            <person name="Hug L.A."/>
            <person name="Sharon I."/>
            <person name="Castelle C.J."/>
            <person name="Probst A.J."/>
            <person name="Thomas B.C."/>
            <person name="Singh A."/>
            <person name="Wilkins M.J."/>
            <person name="Karaoz U."/>
            <person name="Brodie E.L."/>
            <person name="Williams K.H."/>
            <person name="Hubbard S.S."/>
            <person name="Banfield J.F."/>
        </authorList>
    </citation>
    <scope>NUCLEOTIDE SEQUENCE [LARGE SCALE GENOMIC DNA]</scope>
</reference>
<dbReference type="InterPro" id="IPR000905">
    <property type="entry name" value="Gcp-like_dom"/>
</dbReference>
<organism evidence="2 3">
    <name type="scientific">Candidatus Danuiimicrobium aquiferis</name>
    <dbReference type="NCBI Taxonomy" id="1801832"/>
    <lineage>
        <taxon>Bacteria</taxon>
        <taxon>Pseudomonadati</taxon>
        <taxon>Candidatus Omnitrophota</taxon>
        <taxon>Candidatus Danuiimicrobium</taxon>
    </lineage>
</organism>
<dbReference type="NCBIfam" id="TIGR03725">
    <property type="entry name" value="T6A_YeaZ"/>
    <property type="match status" value="1"/>
</dbReference>
<dbReference type="Pfam" id="PF00814">
    <property type="entry name" value="TsaD"/>
    <property type="match status" value="1"/>
</dbReference>
<dbReference type="InterPro" id="IPR022496">
    <property type="entry name" value="T6A_TsaB"/>
</dbReference>
<comment type="caution">
    <text evidence="2">The sequence shown here is derived from an EMBL/GenBank/DDBJ whole genome shotgun (WGS) entry which is preliminary data.</text>
</comment>
<protein>
    <submittedName>
        <fullName evidence="2">tRNA (Adenosine(37)-N6)-threonylcarbamoyltransferase complex dimerization subunit type 1 TsaB</fullName>
    </submittedName>
</protein>
<sequence length="235" mass="26568">MEKIRNILAVDTSSRVLSVGISQNGESVFETNLEGTPRHSEQLIDLIQHGLETVHLKKNDLTHFVWGLGPGSFTGLRIGCAFLKGFSLGCQKPVFGVSSLDAIALGSGIISGELAVCVDARREKIYTAIYKFQNGSPEKILPESVLSFEELSKEIRPGMIVTGDSILNYHIRFRNAFADQVELMQPMFWYPKASLMIRLFETWPERTKKLTLRMMVPMYLRRSEAEEKLSEKQKR</sequence>
<evidence type="ECO:0000259" key="1">
    <source>
        <dbReference type="Pfam" id="PF00814"/>
    </source>
</evidence>
<dbReference type="Gene3D" id="3.30.420.40">
    <property type="match status" value="2"/>
</dbReference>
<dbReference type="Proteomes" id="UP000178187">
    <property type="component" value="Unassembled WGS sequence"/>
</dbReference>
<dbReference type="GO" id="GO:0016740">
    <property type="term" value="F:transferase activity"/>
    <property type="evidence" value="ECO:0007669"/>
    <property type="project" value="UniProtKB-KW"/>
</dbReference>
<dbReference type="CDD" id="cd24032">
    <property type="entry name" value="ASKHA_NBD_TsaB"/>
    <property type="match status" value="1"/>
</dbReference>
<keyword evidence="2" id="KW-0808">Transferase</keyword>
<dbReference type="GO" id="GO:0002949">
    <property type="term" value="P:tRNA threonylcarbamoyladenosine modification"/>
    <property type="evidence" value="ECO:0007669"/>
    <property type="project" value="InterPro"/>
</dbReference>
<gene>
    <name evidence="2" type="ORF">A3G33_08940</name>
</gene>
<evidence type="ECO:0000313" key="3">
    <source>
        <dbReference type="Proteomes" id="UP000178187"/>
    </source>
</evidence>
<evidence type="ECO:0000313" key="2">
    <source>
        <dbReference type="EMBL" id="OGW98503.1"/>
    </source>
</evidence>
<feature type="domain" description="Gcp-like" evidence="1">
    <location>
        <begin position="38"/>
        <end position="160"/>
    </location>
</feature>
<dbReference type="EMBL" id="MHFR01000032">
    <property type="protein sequence ID" value="OGW98503.1"/>
    <property type="molecule type" value="Genomic_DNA"/>
</dbReference>
<accession>A0A1G1L028</accession>
<name>A0A1G1L028_9BACT</name>
<dbReference type="SUPFAM" id="SSF53067">
    <property type="entry name" value="Actin-like ATPase domain"/>
    <property type="match status" value="2"/>
</dbReference>